<organism evidence="1 2">
    <name type="scientific">Corvus moneduloides</name>
    <name type="common">New Caledonian crow</name>
    <dbReference type="NCBI Taxonomy" id="1196302"/>
    <lineage>
        <taxon>Eukaryota</taxon>
        <taxon>Metazoa</taxon>
        <taxon>Chordata</taxon>
        <taxon>Craniata</taxon>
        <taxon>Vertebrata</taxon>
        <taxon>Euteleostomi</taxon>
        <taxon>Archelosauria</taxon>
        <taxon>Archosauria</taxon>
        <taxon>Dinosauria</taxon>
        <taxon>Saurischia</taxon>
        <taxon>Theropoda</taxon>
        <taxon>Coelurosauria</taxon>
        <taxon>Aves</taxon>
        <taxon>Neognathae</taxon>
        <taxon>Neoaves</taxon>
        <taxon>Telluraves</taxon>
        <taxon>Australaves</taxon>
        <taxon>Passeriformes</taxon>
        <taxon>Corvoidea</taxon>
        <taxon>Corvidae</taxon>
        <taxon>Corvus</taxon>
    </lineage>
</organism>
<dbReference type="PANTHER" id="PTHR15045:SF1">
    <property type="entry name" value="FUCOSE-1-PHOSPHATE GUANYLYLTRANSFERASE"/>
    <property type="match status" value="1"/>
</dbReference>
<reference evidence="1" key="2">
    <citation type="submission" date="2025-08" db="UniProtKB">
        <authorList>
            <consortium name="Ensembl"/>
        </authorList>
    </citation>
    <scope>IDENTIFICATION</scope>
</reference>
<reference evidence="2" key="1">
    <citation type="submission" date="2019-10" db="EMBL/GenBank/DDBJ databases">
        <title>Corvus moneduloides (New Caledonian crow) genome, bCorMon1, primary haplotype.</title>
        <authorList>
            <person name="Rutz C."/>
            <person name="Fungtammasan C."/>
            <person name="Mountcastle J."/>
            <person name="Formenti G."/>
            <person name="Chow W."/>
            <person name="Howe K."/>
            <person name="Steele M.P."/>
            <person name="Fernandes J."/>
            <person name="Gilbert M.T.P."/>
            <person name="Fedrigo O."/>
            <person name="Jarvis E.D."/>
            <person name="Gemmell N."/>
        </authorList>
    </citation>
    <scope>NUCLEOTIDE SEQUENCE [LARGE SCALE GENOMIC DNA]</scope>
</reference>
<dbReference type="OMA" id="VIICYNE"/>
<dbReference type="Proteomes" id="UP000694553">
    <property type="component" value="Unassembled WGS sequence"/>
</dbReference>
<evidence type="ECO:0000313" key="1">
    <source>
        <dbReference type="Ensembl" id="ENSCMUP00000033810.1"/>
    </source>
</evidence>
<reference evidence="1" key="3">
    <citation type="submission" date="2025-09" db="UniProtKB">
        <authorList>
            <consortium name="Ensembl"/>
        </authorList>
    </citation>
    <scope>IDENTIFICATION</scope>
</reference>
<keyword evidence="2" id="KW-1185">Reference proteome</keyword>
<dbReference type="PANTHER" id="PTHR15045">
    <property type="entry name" value="FUCOSE-1-PHOSPHATE GUANYLYLTRANSFERASE"/>
    <property type="match status" value="1"/>
</dbReference>
<dbReference type="AlphaFoldDB" id="A0A8U7M8B6"/>
<accession>A0A8U7M8B6</accession>
<dbReference type="Ensembl" id="ENSCMUT00000032330.1">
    <property type="protein sequence ID" value="ENSCMUP00000033810.1"/>
    <property type="gene ID" value="ENSCMUG00000017099.1"/>
</dbReference>
<proteinExistence type="predicted"/>
<protein>
    <submittedName>
        <fullName evidence="1">Uncharacterized protein</fullName>
    </submittedName>
</protein>
<evidence type="ECO:0000313" key="2">
    <source>
        <dbReference type="Proteomes" id="UP000694553"/>
    </source>
</evidence>
<sequence length="136" mass="14927">MGERSAARREDTGLRLARFAALRGAAGGFWDVVVLTAADAAQAGAFREQLAEKLRRGELPRGVRYLVCADPPGPRIGNGGSTLHVLRCLEEQCGDQWTSFTVLLIHSGKFSFPQAGFWTQSQIYFGTWYMTKLGGF</sequence>
<name>A0A8U7M8B6_CORMO</name>